<proteinExistence type="predicted"/>
<sequence length="105" mass="11903">MEQEEGCSSAKKSRMEGHSTERYYATVSNLPAGEQLFLLPITEGRDISPSEVQYIIYQPQQGNSTFTQEVQEPMRKLSPPPSERDYMLGLSHGETLSDMFKDDLI</sequence>
<dbReference type="OrthoDB" id="1743261at2759"/>
<keyword evidence="3" id="KW-1185">Reference proteome</keyword>
<dbReference type="Proteomes" id="UP000271098">
    <property type="component" value="Unassembled WGS sequence"/>
</dbReference>
<reference evidence="2 3" key="1">
    <citation type="submission" date="2018-11" db="EMBL/GenBank/DDBJ databases">
        <authorList>
            <consortium name="Pathogen Informatics"/>
        </authorList>
    </citation>
    <scope>NUCLEOTIDE SEQUENCE [LARGE SCALE GENOMIC DNA]</scope>
</reference>
<dbReference type="AlphaFoldDB" id="A0A3P7MLV4"/>
<feature type="region of interest" description="Disordered" evidence="1">
    <location>
        <begin position="66"/>
        <end position="87"/>
    </location>
</feature>
<evidence type="ECO:0000313" key="3">
    <source>
        <dbReference type="Proteomes" id="UP000271098"/>
    </source>
</evidence>
<evidence type="ECO:0000313" key="2">
    <source>
        <dbReference type="EMBL" id="VDN27560.1"/>
    </source>
</evidence>
<protein>
    <submittedName>
        <fullName evidence="2">Uncharacterized protein</fullName>
    </submittedName>
</protein>
<gene>
    <name evidence="2" type="ORF">GPUH_LOCUS16269</name>
</gene>
<accession>A0A3P7MLV4</accession>
<dbReference type="EMBL" id="UYRT01083515">
    <property type="protein sequence ID" value="VDN27560.1"/>
    <property type="molecule type" value="Genomic_DNA"/>
</dbReference>
<organism evidence="2 3">
    <name type="scientific">Gongylonema pulchrum</name>
    <dbReference type="NCBI Taxonomy" id="637853"/>
    <lineage>
        <taxon>Eukaryota</taxon>
        <taxon>Metazoa</taxon>
        <taxon>Ecdysozoa</taxon>
        <taxon>Nematoda</taxon>
        <taxon>Chromadorea</taxon>
        <taxon>Rhabditida</taxon>
        <taxon>Spirurina</taxon>
        <taxon>Spiruromorpha</taxon>
        <taxon>Spiruroidea</taxon>
        <taxon>Gongylonematidae</taxon>
        <taxon>Gongylonema</taxon>
    </lineage>
</organism>
<name>A0A3P7MLV4_9BILA</name>
<evidence type="ECO:0000256" key="1">
    <source>
        <dbReference type="SAM" id="MobiDB-lite"/>
    </source>
</evidence>